<accession>A0A8H9TG12</accession>
<name>A0A8H9TG12_VIBVL</name>
<comment type="caution">
    <text evidence="1">The sequence shown here is derived from an EMBL/GenBank/DDBJ whole genome shotgun (WGS) entry which is preliminary data.</text>
</comment>
<dbReference type="EMBL" id="DACRBY010000020">
    <property type="protein sequence ID" value="HAS8541237.1"/>
    <property type="molecule type" value="Genomic_DNA"/>
</dbReference>
<reference evidence="1" key="2">
    <citation type="submission" date="2019-01" db="EMBL/GenBank/DDBJ databases">
        <authorList>
            <consortium name="NCBI Pathogen Detection Project"/>
        </authorList>
    </citation>
    <scope>NUCLEOTIDE SEQUENCE</scope>
    <source>
        <strain evidence="1">BCW_3452</strain>
    </source>
</reference>
<reference evidence="1" key="1">
    <citation type="journal article" date="2018" name="Genome Biol.">
        <title>SKESA: strategic k-mer extension for scrupulous assemblies.</title>
        <authorList>
            <person name="Souvorov A."/>
            <person name="Agarwala R."/>
            <person name="Lipman D.J."/>
        </authorList>
    </citation>
    <scope>NUCLEOTIDE SEQUENCE</scope>
    <source>
        <strain evidence="1">BCW_3452</strain>
    </source>
</reference>
<organism evidence="1">
    <name type="scientific">Vibrio vulnificus</name>
    <dbReference type="NCBI Taxonomy" id="672"/>
    <lineage>
        <taxon>Bacteria</taxon>
        <taxon>Pseudomonadati</taxon>
        <taxon>Pseudomonadota</taxon>
        <taxon>Gammaproteobacteria</taxon>
        <taxon>Vibrionales</taxon>
        <taxon>Vibrionaceae</taxon>
        <taxon>Vibrio</taxon>
    </lineage>
</organism>
<protein>
    <submittedName>
        <fullName evidence="1">Uncharacterized protein</fullName>
    </submittedName>
</protein>
<sequence>MQSQLLSVLKQILDVAKAATTPDFFLNANKHEMELDIKTSFHIYYINNEVEFDINCNQITYIFKDPNGLITVRLNPEELPEFELEIEYMNNTATIKLYGQDRWVLTKIVLEM</sequence>
<dbReference type="Proteomes" id="UP000863257">
    <property type="component" value="Unassembled WGS sequence"/>
</dbReference>
<dbReference type="AlphaFoldDB" id="A0A8H9TG12"/>
<evidence type="ECO:0000313" key="1">
    <source>
        <dbReference type="EMBL" id="HAS8541237.1"/>
    </source>
</evidence>
<gene>
    <name evidence="1" type="ORF">I7730_15755</name>
</gene>
<proteinExistence type="predicted"/>